<evidence type="ECO:0000256" key="3">
    <source>
        <dbReference type="ARBA" id="ARBA00022989"/>
    </source>
</evidence>
<dbReference type="RefSeq" id="XP_024336211.1">
    <property type="nucleotide sequence ID" value="XM_024479584.1"/>
</dbReference>
<reference evidence="7 8" key="1">
    <citation type="submission" date="2017-04" db="EMBL/GenBank/DDBJ databases">
        <title>Genome Sequence of the Model Brown-Rot Fungus Postia placenta SB12.</title>
        <authorList>
            <consortium name="DOE Joint Genome Institute"/>
            <person name="Gaskell J."/>
            <person name="Kersten P."/>
            <person name="Larrondo L.F."/>
            <person name="Canessa P."/>
            <person name="Martinez D."/>
            <person name="Hibbett D."/>
            <person name="Schmoll M."/>
            <person name="Kubicek C.P."/>
            <person name="Martinez A.T."/>
            <person name="Yadav J."/>
            <person name="Master E."/>
            <person name="Magnuson J.K."/>
            <person name="James T."/>
            <person name="Yaver D."/>
            <person name="Berka R."/>
            <person name="Labutti K."/>
            <person name="Lipzen A."/>
            <person name="Aerts A."/>
            <person name="Barry K."/>
            <person name="Henrissat B."/>
            <person name="Blanchette R."/>
            <person name="Grigoriev I."/>
            <person name="Cullen D."/>
        </authorList>
    </citation>
    <scope>NUCLEOTIDE SEQUENCE [LARGE SCALE GENOMIC DNA]</scope>
    <source>
        <strain evidence="7 8">MAD-698-R-SB12</strain>
    </source>
</reference>
<dbReference type="InterPro" id="IPR014710">
    <property type="entry name" value="RmlC-like_jellyroll"/>
</dbReference>
<dbReference type="InterPro" id="IPR052706">
    <property type="entry name" value="Membrane-Transporter-like"/>
</dbReference>
<dbReference type="SUPFAM" id="SSF51206">
    <property type="entry name" value="cAMP-binding domain-like"/>
    <property type="match status" value="1"/>
</dbReference>
<dbReference type="Proteomes" id="UP000194127">
    <property type="component" value="Unassembled WGS sequence"/>
</dbReference>
<protein>
    <recommendedName>
        <fullName evidence="6">STAS domain-containing protein</fullName>
    </recommendedName>
</protein>
<evidence type="ECO:0000313" key="8">
    <source>
        <dbReference type="Proteomes" id="UP000194127"/>
    </source>
</evidence>
<organism evidence="7 8">
    <name type="scientific">Postia placenta MAD-698-R-SB12</name>
    <dbReference type="NCBI Taxonomy" id="670580"/>
    <lineage>
        <taxon>Eukaryota</taxon>
        <taxon>Fungi</taxon>
        <taxon>Dikarya</taxon>
        <taxon>Basidiomycota</taxon>
        <taxon>Agaricomycotina</taxon>
        <taxon>Agaricomycetes</taxon>
        <taxon>Polyporales</taxon>
        <taxon>Adustoporiaceae</taxon>
        <taxon>Rhodonia</taxon>
    </lineage>
</organism>
<keyword evidence="8" id="KW-1185">Reference proteome</keyword>
<sequence length="779" mass="84376">MTLGGSLFPGALGSMLIEILPFLRGIASSIQQKLGDDSPSLIPTVMAAYAMTSFLTGFVFIALGALGCGRLVDLSSAGTVLFGIHHLPLLFASVLPAFFLSLSIRSSGLEKLTRGFTQHALYVPVYVLVIAGTFWVIVAATGNAGTAGMAKLAAQGWFFTVEESVRKQHGIGTSWNYWKLYDFHKVEWSAMQSATKDIVLLVVIGVLNLPIYIPALALALDMPSYGMNHELLGHGASNIFAGVVGSIPNLVVFSNSLFFTRAGGGRFEGILVILLTIVLFLVSSLILPYIPTLLASALVLFLGIELMTEAVWESTKALLWCEWSIVIGTLLACTFLGFAPGFGVGIALAMVVHLGWGVFDSRARAFDLAEMQQQYQLQPHHRNPYSRGTHITAGSSTAHPYNSLGFSGNDVETIAGTSTMTKKGMEDNSSVSSSVDVTQDITVVRLSGYAFFATIPSLETNLKPKKKLLKESFILVDLSMVHRLETSVAEFLERKARELSLKEPKTTIVLCGISDRSGIAHDLRRGGANLLWIDRPAAEGAKGVPACKDIKEAIHWCASQAQRTADSRETRVTIISDADNENSEGVVNTLSTPDVLNEFSSQFLEEHLEHVYDNLPLSESNLADRAQAAGIRVRQCAPGDVILRKGEEVTSISFIVRGCVLYENDAPSSDPPILRVSIKDTILTSVSRAQESTKAVVRRILRRKIDESLLPGDTFGFAEVTAGTRVSWSVSDRVVAARSTSCVLLEVDSANADGLAWATRAIALLREKKIREEKMLKAH</sequence>
<keyword evidence="3 5" id="KW-1133">Transmembrane helix</keyword>
<dbReference type="InterPro" id="IPR036513">
    <property type="entry name" value="STAS_dom_sf"/>
</dbReference>
<dbReference type="PANTHER" id="PTHR43310">
    <property type="entry name" value="SULFATE TRANSPORTER YBAR-RELATED"/>
    <property type="match status" value="1"/>
</dbReference>
<dbReference type="InterPro" id="IPR011547">
    <property type="entry name" value="SLC26A/SulP_dom"/>
</dbReference>
<dbReference type="PANTHER" id="PTHR43310:SF4">
    <property type="entry name" value="AFR304WP"/>
    <property type="match status" value="1"/>
</dbReference>
<dbReference type="GeneID" id="36324534"/>
<evidence type="ECO:0000256" key="4">
    <source>
        <dbReference type="ARBA" id="ARBA00023136"/>
    </source>
</evidence>
<dbReference type="InterPro" id="IPR018490">
    <property type="entry name" value="cNMP-bd_dom_sf"/>
</dbReference>
<accession>A0A1X6MSR8</accession>
<comment type="subcellular location">
    <subcellularLocation>
        <location evidence="1">Membrane</location>
        <topology evidence="1">Multi-pass membrane protein</topology>
    </subcellularLocation>
</comment>
<feature type="transmembrane region" description="Helical" evidence="5">
    <location>
        <begin position="80"/>
        <end position="100"/>
    </location>
</feature>
<feature type="transmembrane region" description="Helical" evidence="5">
    <location>
        <begin position="324"/>
        <end position="356"/>
    </location>
</feature>
<dbReference type="Pfam" id="PF00916">
    <property type="entry name" value="Sulfate_transp"/>
    <property type="match status" value="1"/>
</dbReference>
<keyword evidence="2 5" id="KW-0812">Transmembrane</keyword>
<name>A0A1X6MSR8_9APHY</name>
<evidence type="ECO:0000256" key="2">
    <source>
        <dbReference type="ARBA" id="ARBA00022692"/>
    </source>
</evidence>
<dbReference type="PROSITE" id="PS50801">
    <property type="entry name" value="STAS"/>
    <property type="match status" value="1"/>
</dbReference>
<feature type="transmembrane region" description="Helical" evidence="5">
    <location>
        <begin position="7"/>
        <end position="27"/>
    </location>
</feature>
<feature type="transmembrane region" description="Helical" evidence="5">
    <location>
        <begin position="47"/>
        <end position="68"/>
    </location>
</feature>
<dbReference type="GO" id="GO:0016020">
    <property type="term" value="C:membrane"/>
    <property type="evidence" value="ECO:0007669"/>
    <property type="project" value="UniProtKB-SubCell"/>
</dbReference>
<feature type="transmembrane region" description="Helical" evidence="5">
    <location>
        <begin position="198"/>
        <end position="219"/>
    </location>
</feature>
<feature type="domain" description="STAS" evidence="6">
    <location>
        <begin position="431"/>
        <end position="527"/>
    </location>
</feature>
<dbReference type="Gene3D" id="2.60.120.10">
    <property type="entry name" value="Jelly Rolls"/>
    <property type="match status" value="1"/>
</dbReference>
<evidence type="ECO:0000259" key="6">
    <source>
        <dbReference type="PROSITE" id="PS50801"/>
    </source>
</evidence>
<dbReference type="OrthoDB" id="409725at2759"/>
<dbReference type="AlphaFoldDB" id="A0A1X6MSR8"/>
<dbReference type="Gene3D" id="3.30.750.24">
    <property type="entry name" value="STAS domain"/>
    <property type="match status" value="1"/>
</dbReference>
<dbReference type="STRING" id="670580.A0A1X6MSR8"/>
<evidence type="ECO:0000256" key="5">
    <source>
        <dbReference type="SAM" id="Phobius"/>
    </source>
</evidence>
<feature type="transmembrane region" description="Helical" evidence="5">
    <location>
        <begin position="120"/>
        <end position="141"/>
    </location>
</feature>
<dbReference type="InterPro" id="IPR002645">
    <property type="entry name" value="STAS_dom"/>
</dbReference>
<evidence type="ECO:0000256" key="1">
    <source>
        <dbReference type="ARBA" id="ARBA00004141"/>
    </source>
</evidence>
<feature type="transmembrane region" description="Helical" evidence="5">
    <location>
        <begin position="293"/>
        <end position="312"/>
    </location>
</feature>
<feature type="transmembrane region" description="Helical" evidence="5">
    <location>
        <begin position="270"/>
        <end position="287"/>
    </location>
</feature>
<proteinExistence type="predicted"/>
<dbReference type="EMBL" id="KZ110602">
    <property type="protein sequence ID" value="OSX59417.1"/>
    <property type="molecule type" value="Genomic_DNA"/>
</dbReference>
<feature type="transmembrane region" description="Helical" evidence="5">
    <location>
        <begin position="239"/>
        <end position="258"/>
    </location>
</feature>
<evidence type="ECO:0000313" key="7">
    <source>
        <dbReference type="EMBL" id="OSX59417.1"/>
    </source>
</evidence>
<dbReference type="Pfam" id="PF01740">
    <property type="entry name" value="STAS"/>
    <property type="match status" value="1"/>
</dbReference>
<keyword evidence="4 5" id="KW-0472">Membrane</keyword>
<gene>
    <name evidence="7" type="ORF">POSPLADRAFT_1048740</name>
</gene>